<dbReference type="OrthoDB" id="10527036at2759"/>
<feature type="compositionally biased region" description="Basic and acidic residues" evidence="1">
    <location>
        <begin position="1"/>
        <end position="13"/>
    </location>
</feature>
<evidence type="ECO:0000256" key="2">
    <source>
        <dbReference type="SAM" id="Phobius"/>
    </source>
</evidence>
<feature type="region of interest" description="Disordered" evidence="1">
    <location>
        <begin position="131"/>
        <end position="191"/>
    </location>
</feature>
<comment type="caution">
    <text evidence="3">The sequence shown here is derived from an EMBL/GenBank/DDBJ whole genome shotgun (WGS) entry which is preliminary data.</text>
</comment>
<gene>
    <name evidence="3" type="primary">Acey_s0073.g755</name>
    <name evidence="3" type="ORF">Y032_0073g755</name>
</gene>
<dbReference type="EMBL" id="JARK01001409">
    <property type="protein sequence ID" value="EYC06886.1"/>
    <property type="molecule type" value="Genomic_DNA"/>
</dbReference>
<evidence type="ECO:0000313" key="3">
    <source>
        <dbReference type="EMBL" id="EYC06886.1"/>
    </source>
</evidence>
<evidence type="ECO:0000256" key="1">
    <source>
        <dbReference type="SAM" id="MobiDB-lite"/>
    </source>
</evidence>
<feature type="transmembrane region" description="Helical" evidence="2">
    <location>
        <begin position="88"/>
        <end position="110"/>
    </location>
</feature>
<protein>
    <submittedName>
        <fullName evidence="3">Uncharacterized protein</fullName>
    </submittedName>
</protein>
<dbReference type="Proteomes" id="UP000024635">
    <property type="component" value="Unassembled WGS sequence"/>
</dbReference>
<feature type="region of interest" description="Disordered" evidence="1">
    <location>
        <begin position="54"/>
        <end position="73"/>
    </location>
</feature>
<sequence length="210" mass="23690">MEEEKPEVGDHIETTLPPKSLTTPAFPATAEQPFDKLTTEIIQVKVTTGEDPVKVTQRKSNGGTVGGKEDDENGEDYAALREHSKNEMIFITVIVALVLFTLIFLTYLYLNYKKHTHITQTQFGNRSLVTAVPKTSHSSTAARGPRYSSRSSNRRPRSSFTPGRSSSKESYRRPRNPPPKPKKKAREPSIEYYDLVDLQRAQRGGGRRWL</sequence>
<proteinExistence type="predicted"/>
<keyword evidence="2" id="KW-0812">Transmembrane</keyword>
<keyword evidence="4" id="KW-1185">Reference proteome</keyword>
<keyword evidence="2" id="KW-0472">Membrane</keyword>
<reference evidence="4" key="1">
    <citation type="journal article" date="2015" name="Nat. Genet.">
        <title>The genome and transcriptome of the zoonotic hookworm Ancylostoma ceylanicum identify infection-specific gene families.</title>
        <authorList>
            <person name="Schwarz E.M."/>
            <person name="Hu Y."/>
            <person name="Antoshechkin I."/>
            <person name="Miller M.M."/>
            <person name="Sternberg P.W."/>
            <person name="Aroian R.V."/>
        </authorList>
    </citation>
    <scope>NUCLEOTIDE SEQUENCE</scope>
    <source>
        <strain evidence="4">HY135</strain>
    </source>
</reference>
<feature type="compositionally biased region" description="Polar residues" evidence="1">
    <location>
        <begin position="131"/>
        <end position="141"/>
    </location>
</feature>
<name>A0A016TVV1_9BILA</name>
<dbReference type="AlphaFoldDB" id="A0A016TVV1"/>
<keyword evidence="2" id="KW-1133">Transmembrane helix</keyword>
<organism evidence="3 4">
    <name type="scientific">Ancylostoma ceylanicum</name>
    <dbReference type="NCBI Taxonomy" id="53326"/>
    <lineage>
        <taxon>Eukaryota</taxon>
        <taxon>Metazoa</taxon>
        <taxon>Ecdysozoa</taxon>
        <taxon>Nematoda</taxon>
        <taxon>Chromadorea</taxon>
        <taxon>Rhabditida</taxon>
        <taxon>Rhabditina</taxon>
        <taxon>Rhabditomorpha</taxon>
        <taxon>Strongyloidea</taxon>
        <taxon>Ancylostomatidae</taxon>
        <taxon>Ancylostomatinae</taxon>
        <taxon>Ancylostoma</taxon>
    </lineage>
</organism>
<feature type="region of interest" description="Disordered" evidence="1">
    <location>
        <begin position="1"/>
        <end position="25"/>
    </location>
</feature>
<evidence type="ECO:0000313" key="4">
    <source>
        <dbReference type="Proteomes" id="UP000024635"/>
    </source>
</evidence>
<accession>A0A016TVV1</accession>